<dbReference type="EMBL" id="CAUYUJ010018140">
    <property type="protein sequence ID" value="CAK0881019.1"/>
    <property type="molecule type" value="Genomic_DNA"/>
</dbReference>
<accession>A0ABN9W701</accession>
<proteinExistence type="predicted"/>
<evidence type="ECO:0000313" key="1">
    <source>
        <dbReference type="EMBL" id="CAK0881019.1"/>
    </source>
</evidence>
<keyword evidence="2" id="KW-1185">Reference proteome</keyword>
<gene>
    <name evidence="1" type="ORF">PCOR1329_LOCUS63983</name>
</gene>
<feature type="non-terminal residue" evidence="1">
    <location>
        <position position="1"/>
    </location>
</feature>
<sequence>AGTGRAEERDLLAFRLLVKAFDKYRRRFAVLRTSARPQWQSVRRHREWVSSYMGLMPKDAVPVKLPYFGWITKLDCYTKPGKPEVLRGRECVSVQLCVCAAPVAPGTTGKSTSIPAQTHVAHVAWQAEQCNSAYNASEATRPFADHPAQKATVARLSGVVDEALWKRLDVAMKAAEKGPKSKNVVFVSFFQSSRTVIGCRDNLFIASKRLIGACGVPPSLRGGSTVRACRVRAPACPQVKDRKDDDGTRLADLYLPCHKDLALES</sequence>
<dbReference type="Proteomes" id="UP001189429">
    <property type="component" value="Unassembled WGS sequence"/>
</dbReference>
<name>A0ABN9W701_9DINO</name>
<organism evidence="1 2">
    <name type="scientific">Prorocentrum cordatum</name>
    <dbReference type="NCBI Taxonomy" id="2364126"/>
    <lineage>
        <taxon>Eukaryota</taxon>
        <taxon>Sar</taxon>
        <taxon>Alveolata</taxon>
        <taxon>Dinophyceae</taxon>
        <taxon>Prorocentrales</taxon>
        <taxon>Prorocentraceae</taxon>
        <taxon>Prorocentrum</taxon>
    </lineage>
</organism>
<evidence type="ECO:0000313" key="2">
    <source>
        <dbReference type="Proteomes" id="UP001189429"/>
    </source>
</evidence>
<reference evidence="1" key="1">
    <citation type="submission" date="2023-10" db="EMBL/GenBank/DDBJ databases">
        <authorList>
            <person name="Chen Y."/>
            <person name="Shah S."/>
            <person name="Dougan E. K."/>
            <person name="Thang M."/>
            <person name="Chan C."/>
        </authorList>
    </citation>
    <scope>NUCLEOTIDE SEQUENCE [LARGE SCALE GENOMIC DNA]</scope>
</reference>
<protein>
    <submittedName>
        <fullName evidence="1">Uncharacterized protein</fullName>
    </submittedName>
</protein>
<comment type="caution">
    <text evidence="1">The sequence shown here is derived from an EMBL/GenBank/DDBJ whole genome shotgun (WGS) entry which is preliminary data.</text>
</comment>